<evidence type="ECO:0000256" key="1">
    <source>
        <dbReference type="SAM" id="MobiDB-lite"/>
    </source>
</evidence>
<dbReference type="PROSITE" id="PS50943">
    <property type="entry name" value="HTH_CROC1"/>
    <property type="match status" value="1"/>
</dbReference>
<feature type="region of interest" description="Disordered" evidence="1">
    <location>
        <begin position="120"/>
        <end position="150"/>
    </location>
</feature>
<dbReference type="InterPro" id="IPR010982">
    <property type="entry name" value="Lambda_DNA-bd_dom_sf"/>
</dbReference>
<protein>
    <recommendedName>
        <fullName evidence="2">HTH cro/C1-type domain-containing protein</fullName>
    </recommendedName>
</protein>
<comment type="caution">
    <text evidence="3">The sequence shown here is derived from an EMBL/GenBank/DDBJ whole genome shotgun (WGS) entry which is preliminary data.</text>
</comment>
<dbReference type="SUPFAM" id="SSF47413">
    <property type="entry name" value="lambda repressor-like DNA-binding domains"/>
    <property type="match status" value="1"/>
</dbReference>
<name>A0ABT1W0C5_9PROT</name>
<feature type="compositionally biased region" description="Gly residues" evidence="1">
    <location>
        <begin position="130"/>
        <end position="142"/>
    </location>
</feature>
<sequence length="150" mass="15787">MSVPERLQGRLDRLDLSVDAAAERAGLPAARLRRVLDGTEPVPRGRALQRLAEVLDSSVAWLVGLDPDEAVPEEFLREDQGALGLLGADEDAMLRAYRRLDVASRAALLRVVLKMSPEPDAAAGAEARSPGGGAPGGGSRGGGTRRRKAS</sequence>
<gene>
    <name evidence="3" type="ORF">NFI88_14490</name>
</gene>
<accession>A0ABT1W0C5</accession>
<dbReference type="SMART" id="SM00530">
    <property type="entry name" value="HTH_XRE"/>
    <property type="match status" value="1"/>
</dbReference>
<evidence type="ECO:0000313" key="3">
    <source>
        <dbReference type="EMBL" id="MCQ8242046.1"/>
    </source>
</evidence>
<dbReference type="Gene3D" id="1.10.260.40">
    <property type="entry name" value="lambda repressor-like DNA-binding domains"/>
    <property type="match status" value="1"/>
</dbReference>
<proteinExistence type="predicted"/>
<dbReference type="RefSeq" id="WP_422920800.1">
    <property type="nucleotide sequence ID" value="NZ_JAMZEJ010000009.1"/>
</dbReference>
<reference evidence="3 4" key="1">
    <citation type="submission" date="2022-06" db="EMBL/GenBank/DDBJ databases">
        <title>Rhizosaccharibacter gen. nov. sp. nov. KSS12, endophytic bacteria isolated from sugarcane.</title>
        <authorList>
            <person name="Pitiwittayakul N."/>
        </authorList>
    </citation>
    <scope>NUCLEOTIDE SEQUENCE [LARGE SCALE GENOMIC DNA]</scope>
    <source>
        <strain evidence="3 4">KSS12</strain>
    </source>
</reference>
<keyword evidence="4" id="KW-1185">Reference proteome</keyword>
<dbReference type="InterPro" id="IPR001387">
    <property type="entry name" value="Cro/C1-type_HTH"/>
</dbReference>
<evidence type="ECO:0000313" key="4">
    <source>
        <dbReference type="Proteomes" id="UP001524547"/>
    </source>
</evidence>
<dbReference type="EMBL" id="JAMZEJ010000009">
    <property type="protein sequence ID" value="MCQ8242046.1"/>
    <property type="molecule type" value="Genomic_DNA"/>
</dbReference>
<evidence type="ECO:0000259" key="2">
    <source>
        <dbReference type="PROSITE" id="PS50943"/>
    </source>
</evidence>
<organism evidence="3 4">
    <name type="scientific">Rhizosaccharibacter radicis</name>
    <dbReference type="NCBI Taxonomy" id="2782605"/>
    <lineage>
        <taxon>Bacteria</taxon>
        <taxon>Pseudomonadati</taxon>
        <taxon>Pseudomonadota</taxon>
        <taxon>Alphaproteobacteria</taxon>
        <taxon>Acetobacterales</taxon>
        <taxon>Acetobacteraceae</taxon>
        <taxon>Rhizosaccharibacter</taxon>
    </lineage>
</organism>
<dbReference type="CDD" id="cd00093">
    <property type="entry name" value="HTH_XRE"/>
    <property type="match status" value="1"/>
</dbReference>
<feature type="domain" description="HTH cro/C1-type" evidence="2">
    <location>
        <begin position="13"/>
        <end position="62"/>
    </location>
</feature>
<feature type="compositionally biased region" description="Low complexity" evidence="1">
    <location>
        <begin position="120"/>
        <end position="129"/>
    </location>
</feature>
<dbReference type="Proteomes" id="UP001524547">
    <property type="component" value="Unassembled WGS sequence"/>
</dbReference>